<evidence type="ECO:0000256" key="1">
    <source>
        <dbReference type="SAM" id="Phobius"/>
    </source>
</evidence>
<keyword evidence="1" id="KW-1133">Transmembrane helix</keyword>
<keyword evidence="1" id="KW-0472">Membrane</keyword>
<accession>A0A8T8WUR8</accession>
<reference evidence="2 3" key="1">
    <citation type="submission" date="2018-02" db="EMBL/GenBank/DDBJ databases">
        <title>The genomes of Aspergillus section Nigri reveals drivers in fungal speciation.</title>
        <authorList>
            <consortium name="DOE Joint Genome Institute"/>
            <person name="Vesth T.C."/>
            <person name="Nybo J."/>
            <person name="Theobald S."/>
            <person name="Brandl J."/>
            <person name="Frisvad J.C."/>
            <person name="Nielsen K.F."/>
            <person name="Lyhne E.K."/>
            <person name="Kogle M.E."/>
            <person name="Kuo A."/>
            <person name="Riley R."/>
            <person name="Clum A."/>
            <person name="Nolan M."/>
            <person name="Lipzen A."/>
            <person name="Salamov A."/>
            <person name="Henrissat B."/>
            <person name="Wiebenga A."/>
            <person name="De vries R.P."/>
            <person name="Grigoriev I.V."/>
            <person name="Mortensen U.H."/>
            <person name="Andersen M.R."/>
            <person name="Baker S.E."/>
        </authorList>
    </citation>
    <scope>NUCLEOTIDE SEQUENCE [LARGE SCALE GENOMIC DNA]</scope>
    <source>
        <strain evidence="2 3">CBS 114.51</strain>
    </source>
</reference>
<feature type="transmembrane region" description="Helical" evidence="1">
    <location>
        <begin position="21"/>
        <end position="41"/>
    </location>
</feature>
<evidence type="ECO:0000313" key="3">
    <source>
        <dbReference type="Proteomes" id="UP000249497"/>
    </source>
</evidence>
<evidence type="ECO:0000313" key="2">
    <source>
        <dbReference type="EMBL" id="RAH79410.1"/>
    </source>
</evidence>
<proteinExistence type="predicted"/>
<gene>
    <name evidence="2" type="ORF">BO86DRAFT_154163</name>
</gene>
<sequence length="51" mass="5992">MLKLVRKSGPNLMRLHGNHRAFYYSFPSATFLSFVQLSPTLHHHRDNALFH</sequence>
<dbReference type="RefSeq" id="XP_025525304.1">
    <property type="nucleotide sequence ID" value="XM_025666351.1"/>
</dbReference>
<organism evidence="2 3">
    <name type="scientific">Aspergillus japonicus CBS 114.51</name>
    <dbReference type="NCBI Taxonomy" id="1448312"/>
    <lineage>
        <taxon>Eukaryota</taxon>
        <taxon>Fungi</taxon>
        <taxon>Dikarya</taxon>
        <taxon>Ascomycota</taxon>
        <taxon>Pezizomycotina</taxon>
        <taxon>Eurotiomycetes</taxon>
        <taxon>Eurotiomycetidae</taxon>
        <taxon>Eurotiales</taxon>
        <taxon>Aspergillaceae</taxon>
        <taxon>Aspergillus</taxon>
        <taxon>Aspergillus subgen. Circumdati</taxon>
    </lineage>
</organism>
<dbReference type="Proteomes" id="UP000249497">
    <property type="component" value="Unassembled WGS sequence"/>
</dbReference>
<dbReference type="GeneID" id="37170043"/>
<keyword evidence="3" id="KW-1185">Reference proteome</keyword>
<dbReference type="EMBL" id="KZ824815">
    <property type="protein sequence ID" value="RAH79410.1"/>
    <property type="molecule type" value="Genomic_DNA"/>
</dbReference>
<dbReference type="AlphaFoldDB" id="A0A8T8WUR8"/>
<name>A0A8T8WUR8_ASPJA</name>
<protein>
    <submittedName>
        <fullName evidence="2">Uncharacterized protein</fullName>
    </submittedName>
</protein>
<keyword evidence="1" id="KW-0812">Transmembrane</keyword>